<organism evidence="2 3">
    <name type="scientific">Aduncisulcus paluster</name>
    <dbReference type="NCBI Taxonomy" id="2918883"/>
    <lineage>
        <taxon>Eukaryota</taxon>
        <taxon>Metamonada</taxon>
        <taxon>Carpediemonas-like organisms</taxon>
        <taxon>Aduncisulcus</taxon>
    </lineage>
</organism>
<reference evidence="2" key="1">
    <citation type="submission" date="2022-03" db="EMBL/GenBank/DDBJ databases">
        <title>Draft genome sequence of Aduncisulcus paluster, a free-living microaerophilic Fornicata.</title>
        <authorList>
            <person name="Yuyama I."/>
            <person name="Kume K."/>
            <person name="Tamura T."/>
            <person name="Inagaki Y."/>
            <person name="Hashimoto T."/>
        </authorList>
    </citation>
    <scope>NUCLEOTIDE SEQUENCE</scope>
    <source>
        <strain evidence="2">NY0171</strain>
    </source>
</reference>
<keyword evidence="1" id="KW-0812">Transmembrane</keyword>
<sequence length="126" mass="14289">MLPMVTIFAQAIIMNFGHGIFGFGSTIYQKFLGWYLSSGLNWRALFLGSIALYAVSALLVWFAPGEPSDEHKNHKSTLIHKKLSYALLLALMFYVTSEFLMSTWIVNYFQEGYGYSPSKASYYSTL</sequence>
<gene>
    <name evidence="2" type="ORF">ADUPG1_004117</name>
</gene>
<proteinExistence type="predicted"/>
<feature type="non-terminal residue" evidence="2">
    <location>
        <position position="126"/>
    </location>
</feature>
<dbReference type="EMBL" id="BQXS01005928">
    <property type="protein sequence ID" value="GKT16023.1"/>
    <property type="molecule type" value="Genomic_DNA"/>
</dbReference>
<dbReference type="InterPro" id="IPR036259">
    <property type="entry name" value="MFS_trans_sf"/>
</dbReference>
<comment type="caution">
    <text evidence="2">The sequence shown here is derived from an EMBL/GenBank/DDBJ whole genome shotgun (WGS) entry which is preliminary data.</text>
</comment>
<keyword evidence="3" id="KW-1185">Reference proteome</keyword>
<dbReference type="SUPFAM" id="SSF103473">
    <property type="entry name" value="MFS general substrate transporter"/>
    <property type="match status" value="1"/>
</dbReference>
<name>A0ABQ5JV77_9EUKA</name>
<keyword evidence="1" id="KW-1133">Transmembrane helix</keyword>
<dbReference type="Proteomes" id="UP001057375">
    <property type="component" value="Unassembled WGS sequence"/>
</dbReference>
<evidence type="ECO:0000313" key="2">
    <source>
        <dbReference type="EMBL" id="GKT16023.1"/>
    </source>
</evidence>
<feature type="transmembrane region" description="Helical" evidence="1">
    <location>
        <begin position="40"/>
        <end position="62"/>
    </location>
</feature>
<evidence type="ECO:0000256" key="1">
    <source>
        <dbReference type="SAM" id="Phobius"/>
    </source>
</evidence>
<protein>
    <submittedName>
        <fullName evidence="2">MFS transporter</fullName>
    </submittedName>
</protein>
<dbReference type="Gene3D" id="1.20.1250.20">
    <property type="entry name" value="MFS general substrate transporter like domains"/>
    <property type="match status" value="1"/>
</dbReference>
<feature type="transmembrane region" description="Helical" evidence="1">
    <location>
        <begin position="83"/>
        <end position="106"/>
    </location>
</feature>
<accession>A0ABQ5JV77</accession>
<evidence type="ECO:0000313" key="3">
    <source>
        <dbReference type="Proteomes" id="UP001057375"/>
    </source>
</evidence>
<feature type="transmembrane region" description="Helical" evidence="1">
    <location>
        <begin position="7"/>
        <end position="28"/>
    </location>
</feature>
<keyword evidence="1" id="KW-0472">Membrane</keyword>